<dbReference type="Gene3D" id="3.40.50.150">
    <property type="entry name" value="Vaccinia Virus protein VP39"/>
    <property type="match status" value="1"/>
</dbReference>
<dbReference type="InterPro" id="IPR026170">
    <property type="entry name" value="FAM173A/B"/>
</dbReference>
<keyword evidence="3" id="KW-0949">S-adenosyl-L-methionine</keyword>
<evidence type="ECO:0000256" key="1">
    <source>
        <dbReference type="ARBA" id="ARBA00022603"/>
    </source>
</evidence>
<dbReference type="Proteomes" id="UP000078148">
    <property type="component" value="Chromosome"/>
</dbReference>
<dbReference type="CDD" id="cd02440">
    <property type="entry name" value="AdoMet_MTases"/>
    <property type="match status" value="1"/>
</dbReference>
<dbReference type="AlphaFoldDB" id="A0A172ZB43"/>
<reference evidence="6 7" key="2">
    <citation type="journal article" date="2016" name="Int. J. Syst. Evol. Microbiol.">
        <title>Paenibacillus bovis sp. nov., isolated from raw yak (Bos grunniens) milk.</title>
        <authorList>
            <person name="Gao C."/>
            <person name="Han J."/>
            <person name="Liu Z."/>
            <person name="Xu X."/>
            <person name="Hang F."/>
            <person name="Wu Z."/>
        </authorList>
    </citation>
    <scope>NUCLEOTIDE SEQUENCE [LARGE SCALE GENOMIC DNA]</scope>
    <source>
        <strain evidence="6 7">BD3526</strain>
    </source>
</reference>
<dbReference type="GO" id="GO:0032259">
    <property type="term" value="P:methylation"/>
    <property type="evidence" value="ECO:0007669"/>
    <property type="project" value="UniProtKB-KW"/>
</dbReference>
<keyword evidence="1" id="KW-0489">Methyltransferase</keyword>
<dbReference type="Pfam" id="PF13649">
    <property type="entry name" value="Methyltransf_25"/>
    <property type="match status" value="1"/>
</dbReference>
<dbReference type="RefSeq" id="WP_060531203.1">
    <property type="nucleotide sequence ID" value="NZ_CP013023.1"/>
</dbReference>
<keyword evidence="2" id="KW-0808">Transferase</keyword>
<evidence type="ECO:0000256" key="2">
    <source>
        <dbReference type="ARBA" id="ARBA00022679"/>
    </source>
</evidence>
<keyword evidence="4" id="KW-1133">Transmembrane helix</keyword>
<evidence type="ECO:0000256" key="4">
    <source>
        <dbReference type="SAM" id="Phobius"/>
    </source>
</evidence>
<dbReference type="GO" id="GO:0016279">
    <property type="term" value="F:protein-lysine N-methyltransferase activity"/>
    <property type="evidence" value="ECO:0007669"/>
    <property type="project" value="InterPro"/>
</dbReference>
<evidence type="ECO:0000313" key="7">
    <source>
        <dbReference type="Proteomes" id="UP000078148"/>
    </source>
</evidence>
<sequence>MVSAVLSMLLLTIALVLVISIVYYTWRNGISPLPSSLLLRRQVEQEVKRLSAVQQKSGRYGFTGENASAANSEVYFFQGESVPTAADGAEATGKKSIHTRDTSKPRGPLIIEAGSGWGTMALHLARYCQPCRVVGIENSVVPLAVSRLLAGLPGSHSIKLVHGDMYRYHYEQADLVVCYLFPGAMTRLSPILREQTHPGTYIISVYFALPDWEAEHVITCRDVHQTKIYIYRAGSRIYTV</sequence>
<keyword evidence="4" id="KW-0812">Transmembrane</keyword>
<gene>
    <name evidence="6" type="ORF">AR543_01520</name>
</gene>
<dbReference type="EMBL" id="CP013023">
    <property type="protein sequence ID" value="ANF94838.1"/>
    <property type="molecule type" value="Genomic_DNA"/>
</dbReference>
<evidence type="ECO:0000313" key="6">
    <source>
        <dbReference type="EMBL" id="ANF94838.1"/>
    </source>
</evidence>
<keyword evidence="7" id="KW-1185">Reference proteome</keyword>
<reference evidence="7" key="1">
    <citation type="submission" date="2015-10" db="EMBL/GenBank/DDBJ databases">
        <title>Genome of Paenibacillus bovis sp. nov.</title>
        <authorList>
            <person name="Wu Z."/>
            <person name="Gao C."/>
            <person name="Liu Z."/>
            <person name="Zheng H."/>
        </authorList>
    </citation>
    <scope>NUCLEOTIDE SEQUENCE [LARGE SCALE GENOMIC DNA]</scope>
    <source>
        <strain evidence="7">BD3526</strain>
    </source>
</reference>
<feature type="transmembrane region" description="Helical" evidence="4">
    <location>
        <begin position="6"/>
        <end position="26"/>
    </location>
</feature>
<dbReference type="InterPro" id="IPR029063">
    <property type="entry name" value="SAM-dependent_MTases_sf"/>
</dbReference>
<evidence type="ECO:0000259" key="5">
    <source>
        <dbReference type="Pfam" id="PF13649"/>
    </source>
</evidence>
<dbReference type="KEGG" id="pbv:AR543_01520"/>
<dbReference type="OrthoDB" id="5510758at2"/>
<organism evidence="6 7">
    <name type="scientific">Paenibacillus bovis</name>
    <dbReference type="NCBI Taxonomy" id="1616788"/>
    <lineage>
        <taxon>Bacteria</taxon>
        <taxon>Bacillati</taxon>
        <taxon>Bacillota</taxon>
        <taxon>Bacilli</taxon>
        <taxon>Bacillales</taxon>
        <taxon>Paenibacillaceae</taxon>
        <taxon>Paenibacillus</taxon>
    </lineage>
</organism>
<evidence type="ECO:0000256" key="3">
    <source>
        <dbReference type="ARBA" id="ARBA00022691"/>
    </source>
</evidence>
<dbReference type="PANTHER" id="PTHR13610">
    <property type="entry name" value="METHYLTRANSFERASE DOMAIN-CONTAINING PROTEIN"/>
    <property type="match status" value="1"/>
</dbReference>
<feature type="domain" description="Methyltransferase" evidence="5">
    <location>
        <begin position="110"/>
        <end position="180"/>
    </location>
</feature>
<dbReference type="STRING" id="1616788.AR543_01520"/>
<accession>A0A172ZB43</accession>
<dbReference type="PANTHER" id="PTHR13610:SF11">
    <property type="entry name" value="METHYLTRANSFERASE DOMAIN-CONTAINING PROTEIN"/>
    <property type="match status" value="1"/>
</dbReference>
<dbReference type="SUPFAM" id="SSF53335">
    <property type="entry name" value="S-adenosyl-L-methionine-dependent methyltransferases"/>
    <property type="match status" value="1"/>
</dbReference>
<protein>
    <recommendedName>
        <fullName evidence="5">Methyltransferase domain-containing protein</fullName>
    </recommendedName>
</protein>
<dbReference type="InterPro" id="IPR041698">
    <property type="entry name" value="Methyltransf_25"/>
</dbReference>
<proteinExistence type="predicted"/>
<name>A0A172ZB43_9BACL</name>
<keyword evidence="4" id="KW-0472">Membrane</keyword>